<reference evidence="1" key="2">
    <citation type="submission" date="2016-06" db="EMBL/GenBank/DDBJ databases">
        <title>The genome of a short-lived fish provides insights into sex chromosome evolution and the genetic control of aging.</title>
        <authorList>
            <person name="Reichwald K."/>
            <person name="Felder M."/>
            <person name="Petzold A."/>
            <person name="Koch P."/>
            <person name="Groth M."/>
            <person name="Platzer M."/>
        </authorList>
    </citation>
    <scope>NUCLEOTIDE SEQUENCE</scope>
    <source>
        <tissue evidence="1">Brain</tissue>
    </source>
</reference>
<reference evidence="1" key="1">
    <citation type="submission" date="2016-05" db="EMBL/GenBank/DDBJ databases">
        <authorList>
            <person name="Lavstsen T."/>
            <person name="Jespersen J.S."/>
        </authorList>
    </citation>
    <scope>NUCLEOTIDE SEQUENCE</scope>
    <source>
        <tissue evidence="1">Brain</tissue>
    </source>
</reference>
<protein>
    <submittedName>
        <fullName evidence="1">Uncharacterized protein</fullName>
    </submittedName>
</protein>
<name>A0A1A8QDW2_9TELE</name>
<dbReference type="AlphaFoldDB" id="A0A1A8QDW2"/>
<organism evidence="1">
    <name type="scientific">Nothobranchius rachovii</name>
    <name type="common">bluefin notho</name>
    <dbReference type="NCBI Taxonomy" id="451742"/>
    <lineage>
        <taxon>Eukaryota</taxon>
        <taxon>Metazoa</taxon>
        <taxon>Chordata</taxon>
        <taxon>Craniata</taxon>
        <taxon>Vertebrata</taxon>
        <taxon>Euteleostomi</taxon>
        <taxon>Actinopterygii</taxon>
        <taxon>Neopterygii</taxon>
        <taxon>Teleostei</taxon>
        <taxon>Neoteleostei</taxon>
        <taxon>Acanthomorphata</taxon>
        <taxon>Ovalentaria</taxon>
        <taxon>Atherinomorphae</taxon>
        <taxon>Cyprinodontiformes</taxon>
        <taxon>Nothobranchiidae</taxon>
        <taxon>Nothobranchius</taxon>
    </lineage>
</organism>
<feature type="non-terminal residue" evidence="1">
    <location>
        <position position="1"/>
    </location>
</feature>
<evidence type="ECO:0000313" key="1">
    <source>
        <dbReference type="EMBL" id="SBR91528.1"/>
    </source>
</evidence>
<dbReference type="EMBL" id="HAEH01011156">
    <property type="protein sequence ID" value="SBR91528.1"/>
    <property type="molecule type" value="Transcribed_RNA"/>
</dbReference>
<accession>A0A1A8QDW2</accession>
<gene>
    <name evidence="1" type="primary">Nfu_g_1_011310</name>
</gene>
<feature type="non-terminal residue" evidence="1">
    <location>
        <position position="113"/>
    </location>
</feature>
<proteinExistence type="predicted"/>
<sequence length="113" mass="12550">SVPDYKSRRPYKASGPLKAESRLFLSGTEGAPYGFSALSGELELLIREEREPKKLPESGRESERGETLFFSFLPPAASCSSEPREVKGSAVKHLSSRRWVNLEDSDLLAFFSP</sequence>